<evidence type="ECO:0000313" key="2">
    <source>
        <dbReference type="EMBL" id="KAJ5216757.1"/>
    </source>
</evidence>
<protein>
    <submittedName>
        <fullName evidence="2">Uncharacterized protein</fullName>
    </submittedName>
</protein>
<reference evidence="2" key="2">
    <citation type="journal article" date="2023" name="IMA Fungus">
        <title>Comparative genomic study of the Penicillium genus elucidates a diverse pangenome and 15 lateral gene transfer events.</title>
        <authorList>
            <person name="Petersen C."/>
            <person name="Sorensen T."/>
            <person name="Nielsen M.R."/>
            <person name="Sondergaard T.E."/>
            <person name="Sorensen J.L."/>
            <person name="Fitzpatrick D.A."/>
            <person name="Frisvad J.C."/>
            <person name="Nielsen K.L."/>
        </authorList>
    </citation>
    <scope>NUCLEOTIDE SEQUENCE</scope>
    <source>
        <strain evidence="2">IBT 23319</strain>
    </source>
</reference>
<sequence length="113" mass="12956">MSWAGIRSRYKRKERNVPFKEVPLASRRLSGTDFDQPPEVTAADGREKKPGLRNIPNHQVGFLPLFQGGIACFAKDIPNHDEEDGKICICHNDEDFYFISAHLRDNVPSFRDR</sequence>
<comment type="caution">
    <text evidence="2">The sequence shown here is derived from an EMBL/GenBank/DDBJ whole genome shotgun (WGS) entry which is preliminary data.</text>
</comment>
<evidence type="ECO:0000256" key="1">
    <source>
        <dbReference type="SAM" id="MobiDB-lite"/>
    </source>
</evidence>
<dbReference type="Proteomes" id="UP001147733">
    <property type="component" value="Unassembled WGS sequence"/>
</dbReference>
<feature type="region of interest" description="Disordered" evidence="1">
    <location>
        <begin position="28"/>
        <end position="53"/>
    </location>
</feature>
<dbReference type="EMBL" id="JAPQKT010000011">
    <property type="protein sequence ID" value="KAJ5216757.1"/>
    <property type="molecule type" value="Genomic_DNA"/>
</dbReference>
<keyword evidence="3" id="KW-1185">Reference proteome</keyword>
<evidence type="ECO:0000313" key="3">
    <source>
        <dbReference type="Proteomes" id="UP001147733"/>
    </source>
</evidence>
<dbReference type="GeneID" id="81389694"/>
<name>A0A9W9NBE8_PENCI</name>
<gene>
    <name evidence="2" type="ORF">N7469_011622</name>
</gene>
<organism evidence="2 3">
    <name type="scientific">Penicillium citrinum</name>
    <dbReference type="NCBI Taxonomy" id="5077"/>
    <lineage>
        <taxon>Eukaryota</taxon>
        <taxon>Fungi</taxon>
        <taxon>Dikarya</taxon>
        <taxon>Ascomycota</taxon>
        <taxon>Pezizomycotina</taxon>
        <taxon>Eurotiomycetes</taxon>
        <taxon>Eurotiomycetidae</taxon>
        <taxon>Eurotiales</taxon>
        <taxon>Aspergillaceae</taxon>
        <taxon>Penicillium</taxon>
    </lineage>
</organism>
<proteinExistence type="predicted"/>
<dbReference type="AlphaFoldDB" id="A0A9W9NBE8"/>
<reference evidence="2" key="1">
    <citation type="submission" date="2022-11" db="EMBL/GenBank/DDBJ databases">
        <authorList>
            <person name="Petersen C."/>
        </authorList>
    </citation>
    <scope>NUCLEOTIDE SEQUENCE</scope>
    <source>
        <strain evidence="2">IBT 23319</strain>
    </source>
</reference>
<dbReference type="RefSeq" id="XP_056495036.1">
    <property type="nucleotide sequence ID" value="XM_056650527.1"/>
</dbReference>
<accession>A0A9W9NBE8</accession>